<proteinExistence type="predicted"/>
<feature type="chain" id="PRO_5040855008" evidence="1">
    <location>
        <begin position="17"/>
        <end position="60"/>
    </location>
</feature>
<reference evidence="2" key="1">
    <citation type="submission" date="2022-07" db="EMBL/GenBank/DDBJ databases">
        <title>Phylogenomic reconstructions and comparative analyses of Kickxellomycotina fungi.</title>
        <authorList>
            <person name="Reynolds N.K."/>
            <person name="Stajich J.E."/>
            <person name="Barry K."/>
            <person name="Grigoriev I.V."/>
            <person name="Crous P."/>
            <person name="Smith M.E."/>
        </authorList>
    </citation>
    <scope>NUCLEOTIDE SEQUENCE</scope>
    <source>
        <strain evidence="2">BCRC 34297</strain>
    </source>
</reference>
<name>A0A9W8GVX7_9FUNG</name>
<keyword evidence="3" id="KW-1185">Reference proteome</keyword>
<dbReference type="OrthoDB" id="5573221at2759"/>
<evidence type="ECO:0000256" key="1">
    <source>
        <dbReference type="SAM" id="SignalP"/>
    </source>
</evidence>
<protein>
    <submittedName>
        <fullName evidence="2">Uncharacterized protein</fullName>
    </submittedName>
</protein>
<evidence type="ECO:0000313" key="2">
    <source>
        <dbReference type="EMBL" id="KAJ2754231.1"/>
    </source>
</evidence>
<keyword evidence="1" id="KW-0732">Signal</keyword>
<dbReference type="Proteomes" id="UP001140011">
    <property type="component" value="Unassembled WGS sequence"/>
</dbReference>
<gene>
    <name evidence="2" type="ORF">GGI19_002568</name>
</gene>
<accession>A0A9W8GVX7</accession>
<sequence length="60" mass="6139">MRFAFIATLFICAVSAAPLPADHVLYDGTLGGVVKTLSGLTAAVGDLVNQLTNDLGQGPH</sequence>
<feature type="signal peptide" evidence="1">
    <location>
        <begin position="1"/>
        <end position="16"/>
    </location>
</feature>
<dbReference type="EMBL" id="JANBUH010000131">
    <property type="protein sequence ID" value="KAJ2754231.1"/>
    <property type="molecule type" value="Genomic_DNA"/>
</dbReference>
<dbReference type="AlphaFoldDB" id="A0A9W8GVX7"/>
<comment type="caution">
    <text evidence="2">The sequence shown here is derived from an EMBL/GenBank/DDBJ whole genome shotgun (WGS) entry which is preliminary data.</text>
</comment>
<evidence type="ECO:0000313" key="3">
    <source>
        <dbReference type="Proteomes" id="UP001140011"/>
    </source>
</evidence>
<organism evidence="2 3">
    <name type="scientific">Coemansia pectinata</name>
    <dbReference type="NCBI Taxonomy" id="1052879"/>
    <lineage>
        <taxon>Eukaryota</taxon>
        <taxon>Fungi</taxon>
        <taxon>Fungi incertae sedis</taxon>
        <taxon>Zoopagomycota</taxon>
        <taxon>Kickxellomycotina</taxon>
        <taxon>Kickxellomycetes</taxon>
        <taxon>Kickxellales</taxon>
        <taxon>Kickxellaceae</taxon>
        <taxon>Coemansia</taxon>
    </lineage>
</organism>